<dbReference type="RefSeq" id="WP_090125637.1">
    <property type="nucleotide sequence ID" value="NZ_FNNJ01000011.1"/>
</dbReference>
<dbReference type="AlphaFoldDB" id="A0A1H3FGS8"/>
<dbReference type="Pfam" id="PF14322">
    <property type="entry name" value="SusD-like_3"/>
    <property type="match status" value="1"/>
</dbReference>
<keyword evidence="4" id="KW-0472">Membrane</keyword>
<dbReference type="InterPro" id="IPR033985">
    <property type="entry name" value="SusD-like_N"/>
</dbReference>
<proteinExistence type="inferred from homology"/>
<dbReference type="Gene3D" id="1.25.40.390">
    <property type="match status" value="1"/>
</dbReference>
<keyword evidence="5" id="KW-0998">Cell outer membrane</keyword>
<dbReference type="EMBL" id="FNNJ01000011">
    <property type="protein sequence ID" value="SDX90201.1"/>
    <property type="molecule type" value="Genomic_DNA"/>
</dbReference>
<keyword evidence="9" id="KW-1185">Reference proteome</keyword>
<dbReference type="InterPro" id="IPR012944">
    <property type="entry name" value="SusD_RagB_dom"/>
</dbReference>
<dbReference type="STRING" id="762486.SAMN05444411_11149"/>
<evidence type="ECO:0000259" key="6">
    <source>
        <dbReference type="Pfam" id="PF07980"/>
    </source>
</evidence>
<keyword evidence="3" id="KW-0732">Signal</keyword>
<comment type="similarity">
    <text evidence="2">Belongs to the SusD family.</text>
</comment>
<feature type="domain" description="RagB/SusD" evidence="6">
    <location>
        <begin position="361"/>
        <end position="513"/>
    </location>
</feature>
<evidence type="ECO:0000259" key="7">
    <source>
        <dbReference type="Pfam" id="PF14322"/>
    </source>
</evidence>
<dbReference type="SUPFAM" id="SSF48452">
    <property type="entry name" value="TPR-like"/>
    <property type="match status" value="1"/>
</dbReference>
<comment type="subcellular location">
    <subcellularLocation>
        <location evidence="1">Cell outer membrane</location>
    </subcellularLocation>
</comment>
<gene>
    <name evidence="8" type="ORF">SAMN05444411_11149</name>
</gene>
<organism evidence="8 9">
    <name type="scientific">Lutibacter oricola</name>
    <dbReference type="NCBI Taxonomy" id="762486"/>
    <lineage>
        <taxon>Bacteria</taxon>
        <taxon>Pseudomonadati</taxon>
        <taxon>Bacteroidota</taxon>
        <taxon>Flavobacteriia</taxon>
        <taxon>Flavobacteriales</taxon>
        <taxon>Flavobacteriaceae</taxon>
        <taxon>Lutibacter</taxon>
    </lineage>
</organism>
<evidence type="ECO:0000313" key="8">
    <source>
        <dbReference type="EMBL" id="SDX90201.1"/>
    </source>
</evidence>
<accession>A0A1H3FGS8</accession>
<dbReference type="Pfam" id="PF07980">
    <property type="entry name" value="SusD_RagB"/>
    <property type="match status" value="1"/>
</dbReference>
<evidence type="ECO:0000256" key="4">
    <source>
        <dbReference type="ARBA" id="ARBA00023136"/>
    </source>
</evidence>
<name>A0A1H3FGS8_9FLAO</name>
<evidence type="ECO:0000256" key="5">
    <source>
        <dbReference type="ARBA" id="ARBA00023237"/>
    </source>
</evidence>
<dbReference type="OrthoDB" id="5694214at2"/>
<feature type="domain" description="SusD-like N-terminal" evidence="7">
    <location>
        <begin position="45"/>
        <end position="222"/>
    </location>
</feature>
<protein>
    <submittedName>
        <fullName evidence="8">Starch-binding associating with outer membrane</fullName>
    </submittedName>
</protein>
<evidence type="ECO:0000313" key="9">
    <source>
        <dbReference type="Proteomes" id="UP000199595"/>
    </source>
</evidence>
<dbReference type="GO" id="GO:0009279">
    <property type="term" value="C:cell outer membrane"/>
    <property type="evidence" value="ECO:0007669"/>
    <property type="project" value="UniProtKB-SubCell"/>
</dbReference>
<evidence type="ECO:0000256" key="1">
    <source>
        <dbReference type="ARBA" id="ARBA00004442"/>
    </source>
</evidence>
<evidence type="ECO:0000256" key="2">
    <source>
        <dbReference type="ARBA" id="ARBA00006275"/>
    </source>
</evidence>
<dbReference type="Proteomes" id="UP000199595">
    <property type="component" value="Unassembled WGS sequence"/>
</dbReference>
<evidence type="ECO:0000256" key="3">
    <source>
        <dbReference type="ARBA" id="ARBA00022729"/>
    </source>
</evidence>
<dbReference type="InterPro" id="IPR011990">
    <property type="entry name" value="TPR-like_helical_dom_sf"/>
</dbReference>
<reference evidence="8 9" key="1">
    <citation type="submission" date="2016-10" db="EMBL/GenBank/DDBJ databases">
        <authorList>
            <person name="de Groot N.N."/>
        </authorList>
    </citation>
    <scope>NUCLEOTIDE SEQUENCE [LARGE SCALE GENOMIC DNA]</scope>
    <source>
        <strain evidence="8 9">DSM 24956</strain>
    </source>
</reference>
<sequence>MKKFISISKFLFIGMLAIMVSNCEDLDEGSEGLQSSGTFYADANTLDAGVIGIYGTLRRNNWGLDNYSHYCGADDLTSRLGSNKWVVLESDQFARTAGNSWSTNDWNGNYSTIYAANSFIQNAHPEGVDEAVINAAQANAYFIRGLCYFRLATTFGDIPMPLSPSPDFEMTLTPKREVLEQVISDFEFAIQWSDNARDTDPTVSNGRVTKTAAKAFLAKTYMQLTGYPYNETDKWANVKSLTNEIIGAGVYSLMDDFAKNFQDPHQVNKEVIHAHVMSRESWPIITQNRVYGFRWANWMDAYMEWTYYNNFPDGYRKEFSTSVDPETNQFFVEFGNPIVTKYTYATGAPNSTDPVGEVKEHTWQTSNDRIAMRYAEVLLMYAEACANTGESAEAIDKLNMVKRRAYAKGSTKQAEVEALAVEFWKTPDPMVDYTSTELNTTEKLVDAIVKERAYEFLGEVGGNRWLDLVRLDMVAEVNANRDPNDVPLIGNPADKETWWTPIPSGDVVLNPNLGN</sequence>